<evidence type="ECO:0000256" key="3">
    <source>
        <dbReference type="RuleBase" id="RU000363"/>
    </source>
</evidence>
<gene>
    <name evidence="5" type="ORF">SAMN06295970_12433</name>
</gene>
<dbReference type="Gene3D" id="3.40.50.720">
    <property type="entry name" value="NAD(P)-binding Rossmann-like Domain"/>
    <property type="match status" value="1"/>
</dbReference>
<evidence type="ECO:0000256" key="2">
    <source>
        <dbReference type="ARBA" id="ARBA00023002"/>
    </source>
</evidence>
<name>A0ABY1QSD7_9BURK</name>
<dbReference type="Proteomes" id="UP001158049">
    <property type="component" value="Unassembled WGS sequence"/>
</dbReference>
<accession>A0ABY1QSD7</accession>
<dbReference type="Pfam" id="PF00106">
    <property type="entry name" value="adh_short"/>
    <property type="match status" value="1"/>
</dbReference>
<dbReference type="PRINTS" id="PR00081">
    <property type="entry name" value="GDHRDH"/>
</dbReference>
<organism evidence="5 6">
    <name type="scientific">Noviherbaspirillum suwonense</name>
    <dbReference type="NCBI Taxonomy" id="1224511"/>
    <lineage>
        <taxon>Bacteria</taxon>
        <taxon>Pseudomonadati</taxon>
        <taxon>Pseudomonadota</taxon>
        <taxon>Betaproteobacteria</taxon>
        <taxon>Burkholderiales</taxon>
        <taxon>Oxalobacteraceae</taxon>
        <taxon>Noviherbaspirillum</taxon>
    </lineage>
</organism>
<dbReference type="InterPro" id="IPR002347">
    <property type="entry name" value="SDR_fam"/>
</dbReference>
<dbReference type="InterPro" id="IPR036291">
    <property type="entry name" value="NAD(P)-bd_dom_sf"/>
</dbReference>
<dbReference type="RefSeq" id="WP_430438532.1">
    <property type="nucleotide sequence ID" value="NZ_FXUL01000024.1"/>
</dbReference>
<feature type="domain" description="Ketoreductase" evidence="4">
    <location>
        <begin position="10"/>
        <end position="180"/>
    </location>
</feature>
<evidence type="ECO:0000313" key="6">
    <source>
        <dbReference type="Proteomes" id="UP001158049"/>
    </source>
</evidence>
<comment type="similarity">
    <text evidence="3">Belongs to the short-chain dehydrogenases/reductases (SDR) family.</text>
</comment>
<dbReference type="PRINTS" id="PR00080">
    <property type="entry name" value="SDRFAMILY"/>
</dbReference>
<dbReference type="InterPro" id="IPR057326">
    <property type="entry name" value="KR_dom"/>
</dbReference>
<dbReference type="PANTHER" id="PTHR43296">
    <property type="entry name" value="PEROXISOMAL 2,4-DIENOYL-COA REDUCTASE"/>
    <property type="match status" value="1"/>
</dbReference>
<dbReference type="PANTHER" id="PTHR43296:SF2">
    <property type="entry name" value="PEROXISOMAL 2,4-DIENOYL-COA REDUCTASE [(3E)-ENOYL-COA-PRODUCING]"/>
    <property type="match status" value="1"/>
</dbReference>
<sequence length="269" mass="29675">MFTADTLKRRVALITGGAGDIGLEIAATYGRLGATVVLASRNQERLDRDCGQLAAEGITAAAFRTDVRDFDEVKRTIDNAVERFGSLDVLVNNAAGNFQCPTAGLTPKGWRTVIDINLNGTFYCCLTSYEHLKRSQFAGSIISIITMLGVTGWPGAAHAAAAKAGILSLSRTLAVEWGPDGIRVNTISPGPIGDTEGFTRMYLDTGRGELERKKDRARPLRRQDRYRQSRDLSGVRPWLLHDRRKHACRRWPLAQVRGLLKPTIHFLTR</sequence>
<reference evidence="5 6" key="1">
    <citation type="submission" date="2017-05" db="EMBL/GenBank/DDBJ databases">
        <authorList>
            <person name="Varghese N."/>
            <person name="Submissions S."/>
        </authorList>
    </citation>
    <scope>NUCLEOTIDE SEQUENCE [LARGE SCALE GENOMIC DNA]</scope>
    <source>
        <strain evidence="5 6">DSM 26001</strain>
    </source>
</reference>
<dbReference type="EMBL" id="FXUL01000024">
    <property type="protein sequence ID" value="SMP76354.1"/>
    <property type="molecule type" value="Genomic_DNA"/>
</dbReference>
<keyword evidence="2" id="KW-0560">Oxidoreductase</keyword>
<keyword evidence="6" id="KW-1185">Reference proteome</keyword>
<protein>
    <submittedName>
        <fullName evidence="5">NAD(P)-dependent dehydrogenase, short-chain alcohol dehydrogenase family</fullName>
    </submittedName>
</protein>
<keyword evidence="1" id="KW-0521">NADP</keyword>
<evidence type="ECO:0000313" key="5">
    <source>
        <dbReference type="EMBL" id="SMP76354.1"/>
    </source>
</evidence>
<dbReference type="InterPro" id="IPR045017">
    <property type="entry name" value="DECR2-like"/>
</dbReference>
<evidence type="ECO:0000256" key="1">
    <source>
        <dbReference type="ARBA" id="ARBA00022857"/>
    </source>
</evidence>
<comment type="caution">
    <text evidence="5">The sequence shown here is derived from an EMBL/GenBank/DDBJ whole genome shotgun (WGS) entry which is preliminary data.</text>
</comment>
<dbReference type="SMART" id="SM00822">
    <property type="entry name" value="PKS_KR"/>
    <property type="match status" value="1"/>
</dbReference>
<proteinExistence type="inferred from homology"/>
<dbReference type="SUPFAM" id="SSF51735">
    <property type="entry name" value="NAD(P)-binding Rossmann-fold domains"/>
    <property type="match status" value="1"/>
</dbReference>
<evidence type="ECO:0000259" key="4">
    <source>
        <dbReference type="SMART" id="SM00822"/>
    </source>
</evidence>